<sequence>MQQLPLEEIVKIQPKGLFTIPKKFRTGLFEENGLARVRKEKGRLILEPVRTLPYPVRSYSDEEIKEFVDLDAYETKELKAKGLL</sequence>
<accession>A0A1F6B352</accession>
<protein>
    <recommendedName>
        <fullName evidence="3">SpoVT-AbrB domain-containing protein</fullName>
    </recommendedName>
</protein>
<dbReference type="EMBL" id="MFJX01000014">
    <property type="protein sequence ID" value="OGG31348.1"/>
    <property type="molecule type" value="Genomic_DNA"/>
</dbReference>
<organism evidence="1 2">
    <name type="scientific">Candidatus Gottesmanbacteria bacterium RIFCSPLOWO2_01_FULL_46_9</name>
    <dbReference type="NCBI Taxonomy" id="1798394"/>
    <lineage>
        <taxon>Bacteria</taxon>
        <taxon>Candidatus Gottesmaniibacteriota</taxon>
    </lineage>
</organism>
<reference evidence="1 2" key="1">
    <citation type="journal article" date="2016" name="Nat. Commun.">
        <title>Thousands of microbial genomes shed light on interconnected biogeochemical processes in an aquifer system.</title>
        <authorList>
            <person name="Anantharaman K."/>
            <person name="Brown C.T."/>
            <person name="Hug L.A."/>
            <person name="Sharon I."/>
            <person name="Castelle C.J."/>
            <person name="Probst A.J."/>
            <person name="Thomas B.C."/>
            <person name="Singh A."/>
            <person name="Wilkins M.J."/>
            <person name="Karaoz U."/>
            <person name="Brodie E.L."/>
            <person name="Williams K.H."/>
            <person name="Hubbard S.S."/>
            <person name="Banfield J.F."/>
        </authorList>
    </citation>
    <scope>NUCLEOTIDE SEQUENCE [LARGE SCALE GENOMIC DNA]</scope>
</reference>
<evidence type="ECO:0000313" key="2">
    <source>
        <dbReference type="Proteomes" id="UP000176450"/>
    </source>
</evidence>
<evidence type="ECO:0000313" key="1">
    <source>
        <dbReference type="EMBL" id="OGG31348.1"/>
    </source>
</evidence>
<dbReference type="AlphaFoldDB" id="A0A1F6B352"/>
<gene>
    <name evidence="1" type="ORF">A3A63_00770</name>
</gene>
<evidence type="ECO:0008006" key="3">
    <source>
        <dbReference type="Google" id="ProtNLM"/>
    </source>
</evidence>
<proteinExistence type="predicted"/>
<name>A0A1F6B352_9BACT</name>
<comment type="caution">
    <text evidence="1">The sequence shown here is derived from an EMBL/GenBank/DDBJ whole genome shotgun (WGS) entry which is preliminary data.</text>
</comment>
<dbReference type="Proteomes" id="UP000176450">
    <property type="component" value="Unassembled WGS sequence"/>
</dbReference>